<dbReference type="Pfam" id="PF00651">
    <property type="entry name" value="BTB"/>
    <property type="match status" value="1"/>
</dbReference>
<organism evidence="2 3">
    <name type="scientific">Caerostris extrusa</name>
    <name type="common">Bark spider</name>
    <name type="synonym">Caerostris bankana</name>
    <dbReference type="NCBI Taxonomy" id="172846"/>
    <lineage>
        <taxon>Eukaryota</taxon>
        <taxon>Metazoa</taxon>
        <taxon>Ecdysozoa</taxon>
        <taxon>Arthropoda</taxon>
        <taxon>Chelicerata</taxon>
        <taxon>Arachnida</taxon>
        <taxon>Araneae</taxon>
        <taxon>Araneomorphae</taxon>
        <taxon>Entelegynae</taxon>
        <taxon>Araneoidea</taxon>
        <taxon>Araneidae</taxon>
        <taxon>Caerostris</taxon>
    </lineage>
</organism>
<dbReference type="PANTHER" id="PTHR24413">
    <property type="entry name" value="SPECKLE-TYPE POZ PROTEIN"/>
    <property type="match status" value="1"/>
</dbReference>
<dbReference type="PROSITE" id="PS50097">
    <property type="entry name" value="BTB"/>
    <property type="match status" value="1"/>
</dbReference>
<dbReference type="Gene3D" id="3.30.710.10">
    <property type="entry name" value="Potassium Channel Kv1.1, Chain A"/>
    <property type="match status" value="1"/>
</dbReference>
<gene>
    <name evidence="2" type="ORF">CEXT_475821</name>
</gene>
<dbReference type="AlphaFoldDB" id="A0AAV4SQB7"/>
<name>A0AAV4SQB7_CAEEX</name>
<protein>
    <recommendedName>
        <fullName evidence="1">BTB domain-containing protein</fullName>
    </recommendedName>
</protein>
<dbReference type="InterPro" id="IPR011333">
    <property type="entry name" value="SKP1/BTB/POZ_sf"/>
</dbReference>
<dbReference type="CDD" id="cd18186">
    <property type="entry name" value="BTB_POZ_ZBTB_KLHL-like"/>
    <property type="match status" value="1"/>
</dbReference>
<accession>A0AAV4SQB7</accession>
<comment type="caution">
    <text evidence="2">The sequence shown here is derived from an EMBL/GenBank/DDBJ whole genome shotgun (WGS) entry which is preliminary data.</text>
</comment>
<reference evidence="2 3" key="1">
    <citation type="submission" date="2021-06" db="EMBL/GenBank/DDBJ databases">
        <title>Caerostris extrusa draft genome.</title>
        <authorList>
            <person name="Kono N."/>
            <person name="Arakawa K."/>
        </authorList>
    </citation>
    <scope>NUCLEOTIDE SEQUENCE [LARGE SCALE GENOMIC DNA]</scope>
</reference>
<sequence>METYISENTFCNLDDFNSTEPQLSSASAIDINQKSTASPLGEDLKILFDNQILCDVKLRTTTDTFHAHKIILSARSPVFRAMFTSDMKENVQQCVEIQTWTQIPCVKCCDISIPIYLLIYSGKRHTNCTRLRINMES</sequence>
<dbReference type="InterPro" id="IPR000210">
    <property type="entry name" value="BTB/POZ_dom"/>
</dbReference>
<evidence type="ECO:0000313" key="3">
    <source>
        <dbReference type="Proteomes" id="UP001054945"/>
    </source>
</evidence>
<evidence type="ECO:0000313" key="2">
    <source>
        <dbReference type="EMBL" id="GIY34637.1"/>
    </source>
</evidence>
<keyword evidence="3" id="KW-1185">Reference proteome</keyword>
<dbReference type="EMBL" id="BPLR01009791">
    <property type="protein sequence ID" value="GIY34637.1"/>
    <property type="molecule type" value="Genomic_DNA"/>
</dbReference>
<evidence type="ECO:0000259" key="1">
    <source>
        <dbReference type="PROSITE" id="PS50097"/>
    </source>
</evidence>
<dbReference type="SUPFAM" id="SSF54695">
    <property type="entry name" value="POZ domain"/>
    <property type="match status" value="1"/>
</dbReference>
<dbReference type="Proteomes" id="UP001054945">
    <property type="component" value="Unassembled WGS sequence"/>
</dbReference>
<proteinExistence type="predicted"/>
<feature type="domain" description="BTB" evidence="1">
    <location>
        <begin position="54"/>
        <end position="123"/>
    </location>
</feature>